<comment type="caution">
    <text evidence="2">The sequence shown here is derived from an EMBL/GenBank/DDBJ whole genome shotgun (WGS) entry which is preliminary data.</text>
</comment>
<dbReference type="GeneID" id="59379289"/>
<gene>
    <name evidence="2" type="ORF">PC9H_009471</name>
</gene>
<reference evidence="2" key="1">
    <citation type="submission" date="2019-07" db="EMBL/GenBank/DDBJ databases">
        <authorList>
            <person name="Palmer J.M."/>
        </authorList>
    </citation>
    <scope>NUCLEOTIDE SEQUENCE</scope>
    <source>
        <strain evidence="2">PC9</strain>
    </source>
</reference>
<protein>
    <submittedName>
        <fullName evidence="2">Uncharacterized protein</fullName>
    </submittedName>
</protein>
<dbReference type="OrthoDB" id="10314640at2759"/>
<feature type="region of interest" description="Disordered" evidence="1">
    <location>
        <begin position="1"/>
        <end position="100"/>
    </location>
</feature>
<name>A0A8H7DQP8_PLEOS</name>
<proteinExistence type="predicted"/>
<sequence>MDPRLGDQYDEGIDPSSCEYTLESGLPIKIVGEDPSGTGMQKSGSSMEQWAGVSPPGKGQVAAASEAEASLRRLQTGPTSPTTDRRSRNGHRRNFTPTGLQTQVISERGESDTSDMAAPLNLPAVTPLQDSAIPLAQGSSGLAATPDTRIAHAAPQITVTADTEVTSETRKVDITEVHSISARDDGAIGEYAYSESVLLRQSAISSSGTFSPSGDSGGKHWETHKVDAATTEKIRYTEAHPVAPSSGPDHRRSPAVCKPSPVSERRHQTSGLGMGCSRSSSRLLSDTAHAALFGCSMEDNHNAMKHSISMPSNFGKHAGSEPLLPPAQINRKTPKAGGTGIENEKRYKQHLNVLENLHKKATEKEGEAREAYISTTYEFHSAEASFLEAERKLKLQKTRMEGSLKILYTCCENVDTISSALSQWRSKR</sequence>
<feature type="region of interest" description="Disordered" evidence="1">
    <location>
        <begin position="240"/>
        <end position="278"/>
    </location>
</feature>
<dbReference type="RefSeq" id="XP_036628362.1">
    <property type="nucleotide sequence ID" value="XM_036778973.1"/>
</dbReference>
<accession>A0A8H7DQP8</accession>
<evidence type="ECO:0000313" key="2">
    <source>
        <dbReference type="EMBL" id="KAF7424168.1"/>
    </source>
</evidence>
<evidence type="ECO:0000256" key="1">
    <source>
        <dbReference type="SAM" id="MobiDB-lite"/>
    </source>
</evidence>
<dbReference type="EMBL" id="JACETU010000007">
    <property type="protein sequence ID" value="KAF7424168.1"/>
    <property type="molecule type" value="Genomic_DNA"/>
</dbReference>
<organism evidence="2 3">
    <name type="scientific">Pleurotus ostreatus</name>
    <name type="common">Oyster mushroom</name>
    <name type="synonym">White-rot fungus</name>
    <dbReference type="NCBI Taxonomy" id="5322"/>
    <lineage>
        <taxon>Eukaryota</taxon>
        <taxon>Fungi</taxon>
        <taxon>Dikarya</taxon>
        <taxon>Basidiomycota</taxon>
        <taxon>Agaricomycotina</taxon>
        <taxon>Agaricomycetes</taxon>
        <taxon>Agaricomycetidae</taxon>
        <taxon>Agaricales</taxon>
        <taxon>Pleurotineae</taxon>
        <taxon>Pleurotaceae</taxon>
        <taxon>Pleurotus</taxon>
    </lineage>
</organism>
<feature type="compositionally biased region" description="Low complexity" evidence="1">
    <location>
        <begin position="62"/>
        <end position="74"/>
    </location>
</feature>
<dbReference type="AlphaFoldDB" id="A0A8H7DQP8"/>
<keyword evidence="3" id="KW-1185">Reference proteome</keyword>
<dbReference type="VEuPathDB" id="FungiDB:PC9H_009471"/>
<evidence type="ECO:0000313" key="3">
    <source>
        <dbReference type="Proteomes" id="UP000623687"/>
    </source>
</evidence>
<dbReference type="Proteomes" id="UP000623687">
    <property type="component" value="Unassembled WGS sequence"/>
</dbReference>
<feature type="compositionally biased region" description="Polar residues" evidence="1">
    <location>
        <begin position="38"/>
        <end position="48"/>
    </location>
</feature>